<accession>A0A6M5YUG0</accession>
<proteinExistence type="predicted"/>
<dbReference type="AlphaFoldDB" id="A0A6M5YUG0"/>
<protein>
    <submittedName>
        <fullName evidence="2">Uncharacterized protein</fullName>
    </submittedName>
</protein>
<sequence length="170" mass="18933">MRFRPVSLGEWLVVGLIFGLLVLMALPLSQTYYWVGSTDLEVEFVVTDAAGDEPVPGAILDIDSEGGFYEEREPRSFQIVLGPDGRASHVCRRSMCFGQDGLFTHTYAVHLPWWRFRISAKGFQTFGPTNLDDIEYRRAVRRNGPGKSRLVVPVSLHRNPTGPTGAPAQP</sequence>
<reference evidence="3" key="1">
    <citation type="submission" date="2020-05" db="EMBL/GenBank/DDBJ databases">
        <title>Frigoriglobus tundricola gen. nov., sp. nov., a psychrotolerant cellulolytic planctomycete of the family Gemmataceae with two divergent copies of 16S rRNA gene.</title>
        <authorList>
            <person name="Kulichevskaya I.S."/>
            <person name="Ivanova A.A."/>
            <person name="Naumoff D.G."/>
            <person name="Beletsky A.V."/>
            <person name="Rijpstra W.I.C."/>
            <person name="Sinninghe Damste J.S."/>
            <person name="Mardanov A.V."/>
            <person name="Ravin N.V."/>
            <person name="Dedysh S.N."/>
        </authorList>
    </citation>
    <scope>NUCLEOTIDE SEQUENCE [LARGE SCALE GENOMIC DNA]</scope>
    <source>
        <strain evidence="3">PL17</strain>
    </source>
</reference>
<dbReference type="RefSeq" id="WP_171472424.1">
    <property type="nucleotide sequence ID" value="NZ_CP053452.2"/>
</dbReference>
<gene>
    <name evidence="2" type="ORF">FTUN_4493</name>
</gene>
<keyword evidence="1" id="KW-0812">Transmembrane</keyword>
<evidence type="ECO:0000256" key="1">
    <source>
        <dbReference type="SAM" id="Phobius"/>
    </source>
</evidence>
<keyword evidence="1" id="KW-0472">Membrane</keyword>
<dbReference type="Proteomes" id="UP000503447">
    <property type="component" value="Chromosome"/>
</dbReference>
<name>A0A6M5YUG0_9BACT</name>
<dbReference type="KEGG" id="ftj:FTUN_4493"/>
<keyword evidence="1" id="KW-1133">Transmembrane helix</keyword>
<dbReference type="EMBL" id="CP053452">
    <property type="protein sequence ID" value="QJW96933.1"/>
    <property type="molecule type" value="Genomic_DNA"/>
</dbReference>
<feature type="transmembrane region" description="Helical" evidence="1">
    <location>
        <begin position="12"/>
        <end position="35"/>
    </location>
</feature>
<organism evidence="2 3">
    <name type="scientific">Frigoriglobus tundricola</name>
    <dbReference type="NCBI Taxonomy" id="2774151"/>
    <lineage>
        <taxon>Bacteria</taxon>
        <taxon>Pseudomonadati</taxon>
        <taxon>Planctomycetota</taxon>
        <taxon>Planctomycetia</taxon>
        <taxon>Gemmatales</taxon>
        <taxon>Gemmataceae</taxon>
        <taxon>Frigoriglobus</taxon>
    </lineage>
</organism>
<keyword evidence="3" id="KW-1185">Reference proteome</keyword>
<evidence type="ECO:0000313" key="2">
    <source>
        <dbReference type="EMBL" id="QJW96933.1"/>
    </source>
</evidence>
<evidence type="ECO:0000313" key="3">
    <source>
        <dbReference type="Proteomes" id="UP000503447"/>
    </source>
</evidence>